<dbReference type="GeneID" id="69118917"/>
<dbReference type="Proteomes" id="UP001595660">
    <property type="component" value="Unassembled WGS sequence"/>
</dbReference>
<dbReference type="SUPFAM" id="SSF55811">
    <property type="entry name" value="Nudix"/>
    <property type="match status" value="1"/>
</dbReference>
<gene>
    <name evidence="3" type="ORF">ACFOKC_10140</name>
</gene>
<evidence type="ECO:0000313" key="4">
    <source>
        <dbReference type="Proteomes" id="UP001595660"/>
    </source>
</evidence>
<name>A0ABD5NG33_9EURY</name>
<sequence>MATDVVTVFLRHGPDVLLLRRSDAVGSYPGKWGAVAGHAEGDPDALAREEIAEETGLTDATLVRHGDPFAVDDPDHGTWLVHPFLFDVPSRAVTTNYETAEHEWVPATEIRRRDTVPDLWASYDAVRPTAESVAGDGEHGSAYLSLRALDVLRDEAAVADDWDAVAETARALLDAKPGMAVVRNRVNRAMHAADGRTPEAVEASARRVAGEAAEADDRAASEAAAELGDASVVFTLSRSGTVLAALREYEPDRVWVAESRPGSEGVGVAEELADATAVTLTTDANVPAAVAACDAVLAGADAVFPDGRVVNKVGTRGVALAARDADVSVLVACAADKVAPEELPIEGGDPATLYGGEAPISVENPVFEAVPARLVDRVVTEDGALNVGGVAAAAAERRAWADWE</sequence>
<comment type="similarity">
    <text evidence="1">Belongs to the eIF-2B alpha/beta/delta subunits family.</text>
</comment>
<accession>A0ABD5NG33</accession>
<organism evidence="3 4">
    <name type="scientific">Halobacterium litoreum</name>
    <dbReference type="NCBI Taxonomy" id="2039234"/>
    <lineage>
        <taxon>Archaea</taxon>
        <taxon>Methanobacteriati</taxon>
        <taxon>Methanobacteriota</taxon>
        <taxon>Stenosarchaea group</taxon>
        <taxon>Halobacteria</taxon>
        <taxon>Halobacteriales</taxon>
        <taxon>Halobacteriaceae</taxon>
        <taxon>Halobacterium</taxon>
    </lineage>
</organism>
<dbReference type="InterPro" id="IPR015797">
    <property type="entry name" value="NUDIX_hydrolase-like_dom_sf"/>
</dbReference>
<evidence type="ECO:0000256" key="1">
    <source>
        <dbReference type="RuleBase" id="RU003814"/>
    </source>
</evidence>
<dbReference type="PANTHER" id="PTHR43475:SF3">
    <property type="entry name" value="TRANSLATION INITIATION FACTOR EIF-2B SUBUNIT FAMILY PROTEIN (AFU_ORTHOLOGUE AFUA_2G14290)"/>
    <property type="match status" value="1"/>
</dbReference>
<dbReference type="InterPro" id="IPR000649">
    <property type="entry name" value="IF-2B-related"/>
</dbReference>
<dbReference type="AlphaFoldDB" id="A0ABD5NG33"/>
<evidence type="ECO:0000259" key="2">
    <source>
        <dbReference type="PROSITE" id="PS51462"/>
    </source>
</evidence>
<dbReference type="EMBL" id="JBHRWN010000002">
    <property type="protein sequence ID" value="MFC3478081.1"/>
    <property type="molecule type" value="Genomic_DNA"/>
</dbReference>
<proteinExistence type="inferred from homology"/>
<comment type="caution">
    <text evidence="3">The sequence shown here is derived from an EMBL/GenBank/DDBJ whole genome shotgun (WGS) entry which is preliminary data.</text>
</comment>
<dbReference type="PANTHER" id="PTHR43475">
    <property type="entry name" value="METHYLTHIORIBOSE-1-PHOSPHATE ISOMERASE"/>
    <property type="match status" value="1"/>
</dbReference>
<dbReference type="RefSeq" id="WP_232570801.1">
    <property type="nucleotide sequence ID" value="NZ_CP089466.1"/>
</dbReference>
<reference evidence="3 4" key="1">
    <citation type="journal article" date="2019" name="Int. J. Syst. Evol. Microbiol.">
        <title>The Global Catalogue of Microorganisms (GCM) 10K type strain sequencing project: providing services to taxonomists for standard genome sequencing and annotation.</title>
        <authorList>
            <consortium name="The Broad Institute Genomics Platform"/>
            <consortium name="The Broad Institute Genome Sequencing Center for Infectious Disease"/>
            <person name="Wu L."/>
            <person name="Ma J."/>
        </authorList>
    </citation>
    <scope>NUCLEOTIDE SEQUENCE [LARGE SCALE GENOMIC DNA]</scope>
    <source>
        <strain evidence="3 4">CGMCC 1.12562</strain>
    </source>
</reference>
<dbReference type="SUPFAM" id="SSF100950">
    <property type="entry name" value="NagB/RpiA/CoA transferase-like"/>
    <property type="match status" value="1"/>
</dbReference>
<dbReference type="PROSITE" id="PS51462">
    <property type="entry name" value="NUDIX"/>
    <property type="match status" value="1"/>
</dbReference>
<keyword evidence="4" id="KW-1185">Reference proteome</keyword>
<dbReference type="InterPro" id="IPR042529">
    <property type="entry name" value="IF_2B-like_C"/>
</dbReference>
<dbReference type="Pfam" id="PF01008">
    <property type="entry name" value="IF-2B"/>
    <property type="match status" value="1"/>
</dbReference>
<evidence type="ECO:0000313" key="3">
    <source>
        <dbReference type="EMBL" id="MFC3478081.1"/>
    </source>
</evidence>
<dbReference type="InterPro" id="IPR037171">
    <property type="entry name" value="NagB/RpiA_transferase-like"/>
</dbReference>
<feature type="domain" description="Nudix hydrolase" evidence="2">
    <location>
        <begin position="1"/>
        <end position="128"/>
    </location>
</feature>
<protein>
    <submittedName>
        <fullName evidence="3">NUDIX domain-containing protein</fullName>
    </submittedName>
</protein>
<dbReference type="InterPro" id="IPR000086">
    <property type="entry name" value="NUDIX_hydrolase_dom"/>
</dbReference>
<dbReference type="Gene3D" id="3.40.50.10470">
    <property type="entry name" value="Translation initiation factor eif-2b, domain 2"/>
    <property type="match status" value="1"/>
</dbReference>
<dbReference type="Gene3D" id="3.90.79.10">
    <property type="entry name" value="Nucleoside Triphosphate Pyrophosphohydrolase"/>
    <property type="match status" value="1"/>
</dbReference>
<dbReference type="Pfam" id="PF00293">
    <property type="entry name" value="NUDIX"/>
    <property type="match status" value="1"/>
</dbReference>